<evidence type="ECO:0000256" key="4">
    <source>
        <dbReference type="ARBA" id="ARBA00022833"/>
    </source>
</evidence>
<evidence type="ECO:0000256" key="5">
    <source>
        <dbReference type="ARBA" id="ARBA00023015"/>
    </source>
</evidence>
<sequence length="526" mass="55518">MDNTGQEQGLAESKELQSSTHGHTPTVSPAPPPPPLIYSSAVSPIPDANQPESANQFSTVTVVPVGPPPPIAVAVSTTLPLDGTDALPGGGERELQYQTLSSAGGESSLAMVSPFTSMAPVAYSAASSPTYGSSQPYVTRDVLQMGSKFGPSSVGFSYGAHGEPYASNLTPTMYPSTPTAVTMLPVQYMNVQPTQATGQTMWTSPGPPTDHYQLATNYGVPSSAMAAPLAVAQTDHSDFSRHNGITSLSGSYFRPEVGSWGLCDSSIQQHTAVYPDNMGRRLGTDLVDCYSDSKECVNCGSLIASPGWRRDITGHYLCENCGLMGKLNSTLSRSTMYRSGVQKRSSNNRRAGLICSNCHTSNTTLWRRSNNGEPVCNACGLYYKLHNVNRPLAMKKDSIQTRKRKPKSQDGKASSKSSSTSTNDKATSSSRPAAATPAYHSTGVIIKQESINNANQDHGHLSNDTSAGARGLVRHFSGLSPLEQSPAAVSTFIHPFGGAVQAVTPGVIEGPRRIPSPSHHGSNLAS</sequence>
<keyword evidence="5" id="KW-0805">Transcription regulation</keyword>
<feature type="compositionally biased region" description="Polar residues" evidence="9">
    <location>
        <begin position="16"/>
        <end position="27"/>
    </location>
</feature>
<evidence type="ECO:0000256" key="2">
    <source>
        <dbReference type="ARBA" id="ARBA00022723"/>
    </source>
</evidence>
<keyword evidence="2" id="KW-0479">Metal-binding</keyword>
<dbReference type="PANTHER" id="PTHR10071:SF281">
    <property type="entry name" value="BOX A-BINDING FACTOR-RELATED"/>
    <property type="match status" value="1"/>
</dbReference>
<dbReference type="PRINTS" id="PR00619">
    <property type="entry name" value="GATAZNFINGER"/>
</dbReference>
<accession>A0ABM1SG12</accession>
<dbReference type="CDD" id="cd00202">
    <property type="entry name" value="ZnF_GATA"/>
    <property type="match status" value="1"/>
</dbReference>
<dbReference type="SMART" id="SM00401">
    <property type="entry name" value="ZnF_GATA"/>
    <property type="match status" value="2"/>
</dbReference>
<dbReference type="PROSITE" id="PS00344">
    <property type="entry name" value="GATA_ZN_FINGER_1"/>
    <property type="match status" value="1"/>
</dbReference>
<evidence type="ECO:0000256" key="9">
    <source>
        <dbReference type="SAM" id="MobiDB-lite"/>
    </source>
</evidence>
<keyword evidence="7" id="KW-0539">Nucleus</keyword>
<feature type="domain" description="GATA-type" evidence="10">
    <location>
        <begin position="290"/>
        <end position="344"/>
    </location>
</feature>
<protein>
    <submittedName>
        <fullName evidence="12">Transcription factor GATA-4-like isoform X2</fullName>
    </submittedName>
</protein>
<reference evidence="12" key="1">
    <citation type="submission" date="2025-08" db="UniProtKB">
        <authorList>
            <consortium name="RefSeq"/>
        </authorList>
    </citation>
    <scope>IDENTIFICATION</scope>
    <source>
        <tissue evidence="12">Muscle</tissue>
    </source>
</reference>
<evidence type="ECO:0000256" key="3">
    <source>
        <dbReference type="ARBA" id="ARBA00022771"/>
    </source>
</evidence>
<feature type="region of interest" description="Disordered" evidence="9">
    <location>
        <begin position="393"/>
        <end position="438"/>
    </location>
</feature>
<dbReference type="InterPro" id="IPR000679">
    <property type="entry name" value="Znf_GATA"/>
</dbReference>
<gene>
    <name evidence="12" type="primary">LOC111085938</name>
</gene>
<keyword evidence="4" id="KW-0862">Zinc</keyword>
<evidence type="ECO:0000256" key="8">
    <source>
        <dbReference type="PROSITE-ProRule" id="PRU00094"/>
    </source>
</evidence>
<dbReference type="InterPro" id="IPR039355">
    <property type="entry name" value="Transcription_factor_GATA"/>
</dbReference>
<keyword evidence="3 8" id="KW-0863">Zinc-finger</keyword>
<feature type="domain" description="GATA-type" evidence="10">
    <location>
        <begin position="349"/>
        <end position="402"/>
    </location>
</feature>
<dbReference type="Pfam" id="PF00320">
    <property type="entry name" value="GATA"/>
    <property type="match status" value="1"/>
</dbReference>
<name>A0ABM1SG12_LIMPO</name>
<comment type="subcellular location">
    <subcellularLocation>
        <location evidence="1">Nucleus</location>
    </subcellularLocation>
</comment>
<dbReference type="InterPro" id="IPR013088">
    <property type="entry name" value="Znf_NHR/GATA"/>
</dbReference>
<evidence type="ECO:0000256" key="6">
    <source>
        <dbReference type="ARBA" id="ARBA00023163"/>
    </source>
</evidence>
<feature type="region of interest" description="Disordered" evidence="9">
    <location>
        <begin position="1"/>
        <end position="55"/>
    </location>
</feature>
<feature type="compositionally biased region" description="Low complexity" evidence="9">
    <location>
        <begin position="412"/>
        <end position="438"/>
    </location>
</feature>
<evidence type="ECO:0000259" key="10">
    <source>
        <dbReference type="PROSITE" id="PS50114"/>
    </source>
</evidence>
<dbReference type="SUPFAM" id="SSF57716">
    <property type="entry name" value="Glucocorticoid receptor-like (DNA-binding domain)"/>
    <property type="match status" value="2"/>
</dbReference>
<evidence type="ECO:0000256" key="7">
    <source>
        <dbReference type="ARBA" id="ARBA00023242"/>
    </source>
</evidence>
<keyword evidence="6" id="KW-0804">Transcription</keyword>
<organism evidence="11 12">
    <name type="scientific">Limulus polyphemus</name>
    <name type="common">Atlantic horseshoe crab</name>
    <dbReference type="NCBI Taxonomy" id="6850"/>
    <lineage>
        <taxon>Eukaryota</taxon>
        <taxon>Metazoa</taxon>
        <taxon>Ecdysozoa</taxon>
        <taxon>Arthropoda</taxon>
        <taxon>Chelicerata</taxon>
        <taxon>Merostomata</taxon>
        <taxon>Xiphosura</taxon>
        <taxon>Limulidae</taxon>
        <taxon>Limulus</taxon>
    </lineage>
</organism>
<keyword evidence="11" id="KW-1185">Reference proteome</keyword>
<dbReference type="PROSITE" id="PS50114">
    <property type="entry name" value="GATA_ZN_FINGER_2"/>
    <property type="match status" value="2"/>
</dbReference>
<evidence type="ECO:0000313" key="11">
    <source>
        <dbReference type="Proteomes" id="UP000694941"/>
    </source>
</evidence>
<proteinExistence type="predicted"/>
<evidence type="ECO:0000313" key="12">
    <source>
        <dbReference type="RefSeq" id="XP_022242567.1"/>
    </source>
</evidence>
<evidence type="ECO:0000256" key="1">
    <source>
        <dbReference type="ARBA" id="ARBA00004123"/>
    </source>
</evidence>
<dbReference type="Proteomes" id="UP000694941">
    <property type="component" value="Unplaced"/>
</dbReference>
<dbReference type="RefSeq" id="XP_022242567.1">
    <property type="nucleotide sequence ID" value="XM_022386859.1"/>
</dbReference>
<dbReference type="GeneID" id="111085938"/>
<dbReference type="Gene3D" id="3.30.50.10">
    <property type="entry name" value="Erythroid Transcription Factor GATA-1, subunit A"/>
    <property type="match status" value="2"/>
</dbReference>
<dbReference type="PANTHER" id="PTHR10071">
    <property type="entry name" value="TRANSCRIPTION FACTOR GATA FAMILY MEMBER"/>
    <property type="match status" value="1"/>
</dbReference>